<evidence type="ECO:0000256" key="1">
    <source>
        <dbReference type="ARBA" id="ARBA00006962"/>
    </source>
</evidence>
<dbReference type="InterPro" id="IPR010610">
    <property type="entry name" value="EryCIII-like_C"/>
</dbReference>
<dbReference type="InterPro" id="IPR002213">
    <property type="entry name" value="UDP_glucos_trans"/>
</dbReference>
<accession>A0A7K1L3Y5</accession>
<dbReference type="Proteomes" id="UP000432015">
    <property type="component" value="Unassembled WGS sequence"/>
</dbReference>
<evidence type="ECO:0000313" key="6">
    <source>
        <dbReference type="EMBL" id="MUN39023.1"/>
    </source>
</evidence>
<dbReference type="Pfam" id="PF21036">
    <property type="entry name" value="EryCIII-like_N"/>
    <property type="match status" value="1"/>
</dbReference>
<evidence type="ECO:0000313" key="7">
    <source>
        <dbReference type="Proteomes" id="UP000432015"/>
    </source>
</evidence>
<dbReference type="InterPro" id="IPR048284">
    <property type="entry name" value="EryCIII-like_N"/>
</dbReference>
<comment type="similarity">
    <text evidence="1">Belongs to the glycosyltransferase 28 family.</text>
</comment>
<keyword evidence="2" id="KW-0328">Glycosyltransferase</keyword>
<feature type="domain" description="Erythromycin biosynthesis protein CIII-like N-terminal" evidence="5">
    <location>
        <begin position="119"/>
        <end position="244"/>
    </location>
</feature>
<gene>
    <name evidence="6" type="ORF">GNZ18_20815</name>
</gene>
<feature type="domain" description="Erythromycin biosynthesis protein CIII-like C-terminal" evidence="4">
    <location>
        <begin position="263"/>
        <end position="405"/>
    </location>
</feature>
<sequence>MRVLFTVSSQATHYSALVPQGWALQAAGHEVRVLCTPDQTAAVGRTGLLPVPVLDGMRVITRLRLQAYREAAEGDWPYPWLPPHPLTGEPLDDLADFDLAAFRDEVAPALAERAARGFDASVEFARAWRPHLVLHDPASLEGLLAARATGVPSALSLWGPVGTHEPEHMRIVPTDHSGSFPRHGQDAFDLDMIERVLDPCPPSLDVPAPAERLPYAYVPFNGTTPVPPWALEPPAPGRPRVCVTWSTALTATTGPNSYLLPAILEALDGLGCEVVVTATAGDVAALGAVPEGVRVAEHVPLMAVLPDCAAVVHHGGSGSAMTALWAGVPQLTATFASEQEAAGRRLAAAGAGLHLRGHEAVPAALRSAVESLVGDPAYRDGAAGLRKEMLARPTPARLVTALEHLASDAA</sequence>
<dbReference type="PANTHER" id="PTHR48050">
    <property type="entry name" value="STEROL 3-BETA-GLUCOSYLTRANSFERASE"/>
    <property type="match status" value="1"/>
</dbReference>
<dbReference type="InterPro" id="IPR050426">
    <property type="entry name" value="Glycosyltransferase_28"/>
</dbReference>
<keyword evidence="7" id="KW-1185">Reference proteome</keyword>
<comment type="caution">
    <text evidence="6">The sequence shown here is derived from an EMBL/GenBank/DDBJ whole genome shotgun (WGS) entry which is preliminary data.</text>
</comment>
<evidence type="ECO:0000259" key="4">
    <source>
        <dbReference type="Pfam" id="PF06722"/>
    </source>
</evidence>
<name>A0A7K1L3Y5_9ACTN</name>
<dbReference type="EMBL" id="WOFH01000007">
    <property type="protein sequence ID" value="MUN39023.1"/>
    <property type="molecule type" value="Genomic_DNA"/>
</dbReference>
<dbReference type="CDD" id="cd03784">
    <property type="entry name" value="GT1_Gtf-like"/>
    <property type="match status" value="1"/>
</dbReference>
<dbReference type="GO" id="GO:0017000">
    <property type="term" value="P:antibiotic biosynthetic process"/>
    <property type="evidence" value="ECO:0007669"/>
    <property type="project" value="UniProtKB-ARBA"/>
</dbReference>
<evidence type="ECO:0000256" key="2">
    <source>
        <dbReference type="ARBA" id="ARBA00022676"/>
    </source>
</evidence>
<dbReference type="RefSeq" id="WP_216651388.1">
    <property type="nucleotide sequence ID" value="NZ_WOFH01000007.1"/>
</dbReference>
<organism evidence="6 7">
    <name type="scientific">Actinomadura litoris</name>
    <dbReference type="NCBI Taxonomy" id="2678616"/>
    <lineage>
        <taxon>Bacteria</taxon>
        <taxon>Bacillati</taxon>
        <taxon>Actinomycetota</taxon>
        <taxon>Actinomycetes</taxon>
        <taxon>Streptosporangiales</taxon>
        <taxon>Thermomonosporaceae</taxon>
        <taxon>Actinomadura</taxon>
    </lineage>
</organism>
<keyword evidence="3" id="KW-0808">Transferase</keyword>
<dbReference type="Gene3D" id="3.40.50.2000">
    <property type="entry name" value="Glycogen Phosphorylase B"/>
    <property type="match status" value="2"/>
</dbReference>
<protein>
    <submittedName>
        <fullName evidence="6">DUF1205 domain-containing protein</fullName>
    </submittedName>
</protein>
<dbReference type="Pfam" id="PF06722">
    <property type="entry name" value="EryCIII-like_C"/>
    <property type="match status" value="1"/>
</dbReference>
<proteinExistence type="inferred from homology"/>
<dbReference type="AlphaFoldDB" id="A0A7K1L3Y5"/>
<dbReference type="SUPFAM" id="SSF53756">
    <property type="entry name" value="UDP-Glycosyltransferase/glycogen phosphorylase"/>
    <property type="match status" value="1"/>
</dbReference>
<dbReference type="GO" id="GO:0008194">
    <property type="term" value="F:UDP-glycosyltransferase activity"/>
    <property type="evidence" value="ECO:0007669"/>
    <property type="project" value="InterPro"/>
</dbReference>
<reference evidence="6 7" key="1">
    <citation type="submission" date="2019-11" db="EMBL/GenBank/DDBJ databases">
        <authorList>
            <person name="Cao P."/>
        </authorList>
    </citation>
    <scope>NUCLEOTIDE SEQUENCE [LARGE SCALE GENOMIC DNA]</scope>
    <source>
        <strain evidence="6 7">NEAU-AAG5</strain>
    </source>
</reference>
<evidence type="ECO:0000259" key="5">
    <source>
        <dbReference type="Pfam" id="PF21036"/>
    </source>
</evidence>
<dbReference type="PANTHER" id="PTHR48050:SF13">
    <property type="entry name" value="STEROL 3-BETA-GLUCOSYLTRANSFERASE UGT80A2"/>
    <property type="match status" value="1"/>
</dbReference>
<evidence type="ECO:0000256" key="3">
    <source>
        <dbReference type="ARBA" id="ARBA00022679"/>
    </source>
</evidence>
<dbReference type="GO" id="GO:0016758">
    <property type="term" value="F:hexosyltransferase activity"/>
    <property type="evidence" value="ECO:0007669"/>
    <property type="project" value="UniProtKB-ARBA"/>
</dbReference>
<dbReference type="FunFam" id="3.40.50.2000:FF:000072">
    <property type="entry name" value="Glycosyl transferase"/>
    <property type="match status" value="1"/>
</dbReference>